<dbReference type="Pfam" id="PF00179">
    <property type="entry name" value="UQ_con"/>
    <property type="match status" value="1"/>
</dbReference>
<comment type="caution">
    <text evidence="2">The sequence shown here is derived from an EMBL/GenBank/DDBJ whole genome shotgun (WGS) entry which is preliminary data.</text>
</comment>
<organism evidence="2 3">
    <name type="scientific">Triangularia setosa</name>
    <dbReference type="NCBI Taxonomy" id="2587417"/>
    <lineage>
        <taxon>Eukaryota</taxon>
        <taxon>Fungi</taxon>
        <taxon>Dikarya</taxon>
        <taxon>Ascomycota</taxon>
        <taxon>Pezizomycotina</taxon>
        <taxon>Sordariomycetes</taxon>
        <taxon>Sordariomycetidae</taxon>
        <taxon>Sordariales</taxon>
        <taxon>Podosporaceae</taxon>
        <taxon>Triangularia</taxon>
    </lineage>
</organism>
<sequence length="116" mass="13247">PLQWGVFFITVDFPLSYPSRTPEVRFTTRIYLPNVTGSNSIPTTTISISRFWVPQLSLVRSKVYPSLTLKVLNGIGKPLRGPQIEHPIAREIAEVCKKDQTNYEATPREWARKYAV</sequence>
<protein>
    <submittedName>
        <fullName evidence="2">Ubiquitin-conjugating enzyme/RWD-like protein</fullName>
    </submittedName>
</protein>
<feature type="non-terminal residue" evidence="2">
    <location>
        <position position="1"/>
    </location>
</feature>
<accession>A0AAN6W7A6</accession>
<dbReference type="InterPro" id="IPR016135">
    <property type="entry name" value="UBQ-conjugating_enzyme/RWD"/>
</dbReference>
<dbReference type="PANTHER" id="PTHR24068">
    <property type="entry name" value="UBIQUITIN-CONJUGATING ENZYME E2"/>
    <property type="match status" value="1"/>
</dbReference>
<name>A0AAN6W7A6_9PEZI</name>
<dbReference type="Gene3D" id="3.10.110.10">
    <property type="entry name" value="Ubiquitin Conjugating Enzyme"/>
    <property type="match status" value="1"/>
</dbReference>
<dbReference type="PROSITE" id="PS50127">
    <property type="entry name" value="UBC_2"/>
    <property type="match status" value="1"/>
</dbReference>
<evidence type="ECO:0000313" key="2">
    <source>
        <dbReference type="EMBL" id="KAK4176749.1"/>
    </source>
</evidence>
<dbReference type="InterPro" id="IPR000608">
    <property type="entry name" value="UBC"/>
</dbReference>
<keyword evidence="3" id="KW-1185">Reference proteome</keyword>
<dbReference type="EMBL" id="MU866186">
    <property type="protein sequence ID" value="KAK4176749.1"/>
    <property type="molecule type" value="Genomic_DNA"/>
</dbReference>
<evidence type="ECO:0000313" key="3">
    <source>
        <dbReference type="Proteomes" id="UP001302321"/>
    </source>
</evidence>
<proteinExistence type="predicted"/>
<gene>
    <name evidence="2" type="ORF">QBC36DRAFT_186725</name>
</gene>
<dbReference type="Proteomes" id="UP001302321">
    <property type="component" value="Unassembled WGS sequence"/>
</dbReference>
<reference evidence="2" key="2">
    <citation type="submission" date="2023-05" db="EMBL/GenBank/DDBJ databases">
        <authorList>
            <consortium name="Lawrence Berkeley National Laboratory"/>
            <person name="Steindorff A."/>
            <person name="Hensen N."/>
            <person name="Bonometti L."/>
            <person name="Westerberg I."/>
            <person name="Brannstrom I.O."/>
            <person name="Guillou S."/>
            <person name="Cros-Aarteil S."/>
            <person name="Calhoun S."/>
            <person name="Haridas S."/>
            <person name="Kuo A."/>
            <person name="Mondo S."/>
            <person name="Pangilinan J."/>
            <person name="Riley R."/>
            <person name="Labutti K."/>
            <person name="Andreopoulos B."/>
            <person name="Lipzen A."/>
            <person name="Chen C."/>
            <person name="Yanf M."/>
            <person name="Daum C."/>
            <person name="Ng V."/>
            <person name="Clum A."/>
            <person name="Ohm R."/>
            <person name="Martin F."/>
            <person name="Silar P."/>
            <person name="Natvig D."/>
            <person name="Lalanne C."/>
            <person name="Gautier V."/>
            <person name="Ament-Velasquez S.L."/>
            <person name="Kruys A."/>
            <person name="Hutchinson M.I."/>
            <person name="Powell A.J."/>
            <person name="Barry K."/>
            <person name="Miller A.N."/>
            <person name="Grigoriev I.V."/>
            <person name="Debuchy R."/>
            <person name="Gladieux P."/>
            <person name="Thoren M.H."/>
            <person name="Johannesson H."/>
        </authorList>
    </citation>
    <scope>NUCLEOTIDE SEQUENCE</scope>
    <source>
        <strain evidence="2">CBS 892.96</strain>
    </source>
</reference>
<reference evidence="2" key="1">
    <citation type="journal article" date="2023" name="Mol. Phylogenet. Evol.">
        <title>Genome-scale phylogeny and comparative genomics of the fungal order Sordariales.</title>
        <authorList>
            <person name="Hensen N."/>
            <person name="Bonometti L."/>
            <person name="Westerberg I."/>
            <person name="Brannstrom I.O."/>
            <person name="Guillou S."/>
            <person name="Cros-Aarteil S."/>
            <person name="Calhoun S."/>
            <person name="Haridas S."/>
            <person name="Kuo A."/>
            <person name="Mondo S."/>
            <person name="Pangilinan J."/>
            <person name="Riley R."/>
            <person name="LaButti K."/>
            <person name="Andreopoulos B."/>
            <person name="Lipzen A."/>
            <person name="Chen C."/>
            <person name="Yan M."/>
            <person name="Daum C."/>
            <person name="Ng V."/>
            <person name="Clum A."/>
            <person name="Steindorff A."/>
            <person name="Ohm R.A."/>
            <person name="Martin F."/>
            <person name="Silar P."/>
            <person name="Natvig D.O."/>
            <person name="Lalanne C."/>
            <person name="Gautier V."/>
            <person name="Ament-Velasquez S.L."/>
            <person name="Kruys A."/>
            <person name="Hutchinson M.I."/>
            <person name="Powell A.J."/>
            <person name="Barry K."/>
            <person name="Miller A.N."/>
            <person name="Grigoriev I.V."/>
            <person name="Debuchy R."/>
            <person name="Gladieux P."/>
            <person name="Hiltunen Thoren M."/>
            <person name="Johannesson H."/>
        </authorList>
    </citation>
    <scope>NUCLEOTIDE SEQUENCE</scope>
    <source>
        <strain evidence="2">CBS 892.96</strain>
    </source>
</reference>
<evidence type="ECO:0000259" key="1">
    <source>
        <dbReference type="PROSITE" id="PS50127"/>
    </source>
</evidence>
<dbReference type="AlphaFoldDB" id="A0AAN6W7A6"/>
<feature type="domain" description="UBC core" evidence="1">
    <location>
        <begin position="1"/>
        <end position="116"/>
    </location>
</feature>
<dbReference type="SUPFAM" id="SSF54495">
    <property type="entry name" value="UBC-like"/>
    <property type="match status" value="1"/>
</dbReference>